<dbReference type="GO" id="GO:0008270">
    <property type="term" value="F:zinc ion binding"/>
    <property type="evidence" value="ECO:0007669"/>
    <property type="project" value="InterPro"/>
</dbReference>
<keyword evidence="9" id="KW-0413">Isomerase</keyword>
<protein>
    <recommendedName>
        <fullName evidence="3">Phosphohexomutase</fullName>
    </recommendedName>
    <alternativeName>
        <fullName evidence="4">Phosphomannose isomerase</fullName>
    </alternativeName>
</protein>
<dbReference type="Gene3D" id="2.60.120.10">
    <property type="entry name" value="Jelly Rolls"/>
    <property type="match status" value="2"/>
</dbReference>
<evidence type="ECO:0000259" key="7">
    <source>
        <dbReference type="Pfam" id="PF20511"/>
    </source>
</evidence>
<gene>
    <name evidence="9" type="ORF">NSA23_11175</name>
</gene>
<evidence type="ECO:0000313" key="9">
    <source>
        <dbReference type="EMBL" id="MCR2044667.1"/>
    </source>
</evidence>
<evidence type="ECO:0000256" key="3">
    <source>
        <dbReference type="ARBA" id="ARBA00029741"/>
    </source>
</evidence>
<dbReference type="GO" id="GO:0005975">
    <property type="term" value="P:carbohydrate metabolic process"/>
    <property type="evidence" value="ECO:0007669"/>
    <property type="project" value="InterPro"/>
</dbReference>
<reference evidence="9" key="1">
    <citation type="submission" date="2022-07" db="EMBL/GenBank/DDBJ databases">
        <title>Enhanced cultured diversity of the mouse gut microbiota enables custom-made synthetic communities.</title>
        <authorList>
            <person name="Afrizal A."/>
        </authorList>
    </citation>
    <scope>NUCLEOTIDE SEQUENCE</scope>
    <source>
        <strain evidence="9">DSM 29482</strain>
    </source>
</reference>
<feature type="active site" evidence="6">
    <location>
        <position position="191"/>
    </location>
</feature>
<dbReference type="Pfam" id="PF21621">
    <property type="entry name" value="MPI_cupin_dom"/>
    <property type="match status" value="1"/>
</dbReference>
<dbReference type="AlphaFoldDB" id="A0A9X2MK66"/>
<dbReference type="PANTHER" id="PTHR42742:SF3">
    <property type="entry name" value="FRUCTOKINASE"/>
    <property type="match status" value="1"/>
</dbReference>
<dbReference type="Proteomes" id="UP001142078">
    <property type="component" value="Unassembled WGS sequence"/>
</dbReference>
<dbReference type="RefSeq" id="WP_042680916.1">
    <property type="nucleotide sequence ID" value="NZ_CABKTM010000025.1"/>
</dbReference>
<evidence type="ECO:0000256" key="1">
    <source>
        <dbReference type="ARBA" id="ARBA00022723"/>
    </source>
</evidence>
<proteinExistence type="predicted"/>
<keyword evidence="2 5" id="KW-0862">Zinc</keyword>
<accession>A0A9X2MK66</accession>
<dbReference type="InterPro" id="IPR011051">
    <property type="entry name" value="RmlC_Cupin_sf"/>
</dbReference>
<evidence type="ECO:0000259" key="8">
    <source>
        <dbReference type="Pfam" id="PF21621"/>
    </source>
</evidence>
<dbReference type="InterPro" id="IPR049071">
    <property type="entry name" value="MPI_cupin_dom"/>
</dbReference>
<feature type="binding site" evidence="5">
    <location>
        <position position="171"/>
    </location>
    <ligand>
        <name>Zn(2+)</name>
        <dbReference type="ChEBI" id="CHEBI:29105"/>
    </ligand>
</feature>
<dbReference type="PIRSF" id="PIRSF036894">
    <property type="entry name" value="PMI_Firm_short"/>
    <property type="match status" value="1"/>
</dbReference>
<dbReference type="Pfam" id="PF20511">
    <property type="entry name" value="PMI_typeI_cat"/>
    <property type="match status" value="1"/>
</dbReference>
<evidence type="ECO:0000256" key="4">
    <source>
        <dbReference type="ARBA" id="ARBA00030762"/>
    </source>
</evidence>
<dbReference type="PANTHER" id="PTHR42742">
    <property type="entry name" value="TRANSCRIPTIONAL REPRESSOR MPRA"/>
    <property type="match status" value="1"/>
</dbReference>
<sequence length="324" mass="37256">MYPIKFNNLYYEKVWGSQDFKKIRDGVPNGKIGESWDVACHPKGISIVKNGKYNGMKLDELIEKLGSDLLGTKISRETFPLLIKLLSTSDKLSIQVHPNDEYATLHEGEMGKTEAWYVLDAKEDSYIVLGTKNCTKEEFKKAIETGEVEKYMKKIQVKKGDVFYLKSGLIHTMGPGLIIAEIQQNSDTTYRVYDYNRGREIHINKALDVMNFNFEGKRSNGLKIERDNYSKTYYCLDEHFSLEVYDVINSFEEISDEERFFIFTCVEGEGMIKYHNGEESIKLGDSILIPAKLGNYRIVGSCKLIKSYVPHVEKVENEILETIR</sequence>
<dbReference type="InterPro" id="IPR014710">
    <property type="entry name" value="RmlC-like_jellyroll"/>
</dbReference>
<feature type="binding site" evidence="5">
    <location>
        <position position="97"/>
    </location>
    <ligand>
        <name>Zn(2+)</name>
        <dbReference type="ChEBI" id="CHEBI:29105"/>
    </ligand>
</feature>
<feature type="domain" description="Mannose-6-phosphate isomerase cupin" evidence="8">
    <location>
        <begin position="233"/>
        <end position="309"/>
    </location>
</feature>
<dbReference type="GO" id="GO:0004476">
    <property type="term" value="F:mannose-6-phosphate isomerase activity"/>
    <property type="evidence" value="ECO:0007669"/>
    <property type="project" value="InterPro"/>
</dbReference>
<dbReference type="OrthoDB" id="9808275at2"/>
<evidence type="ECO:0000256" key="5">
    <source>
        <dbReference type="PIRSR" id="PIRSR036894-1"/>
    </source>
</evidence>
<dbReference type="SUPFAM" id="SSF51182">
    <property type="entry name" value="RmlC-like cupins"/>
    <property type="match status" value="1"/>
</dbReference>
<evidence type="ECO:0000313" key="10">
    <source>
        <dbReference type="Proteomes" id="UP001142078"/>
    </source>
</evidence>
<feature type="binding site" evidence="5">
    <location>
        <position position="114"/>
    </location>
    <ligand>
        <name>Zn(2+)</name>
        <dbReference type="ChEBI" id="CHEBI:29105"/>
    </ligand>
</feature>
<keyword evidence="1 5" id="KW-0479">Metal-binding</keyword>
<organism evidence="9 10">
    <name type="scientific">Anaerosalibacter massiliensis</name>
    <dbReference type="NCBI Taxonomy" id="1347392"/>
    <lineage>
        <taxon>Bacteria</taxon>
        <taxon>Bacillati</taxon>
        <taxon>Bacillota</taxon>
        <taxon>Tissierellia</taxon>
        <taxon>Tissierellales</taxon>
        <taxon>Sporanaerobacteraceae</taxon>
        <taxon>Anaerosalibacter</taxon>
    </lineage>
</organism>
<keyword evidence="10" id="KW-1185">Reference proteome</keyword>
<dbReference type="InterPro" id="IPR014628">
    <property type="entry name" value="Man6P_isomerase_Firm_short"/>
</dbReference>
<dbReference type="CDD" id="cd07010">
    <property type="entry name" value="cupin_PMI_type_I_N_bac"/>
    <property type="match status" value="1"/>
</dbReference>
<dbReference type="InterPro" id="IPR046457">
    <property type="entry name" value="PMI_typeI_cat"/>
</dbReference>
<comment type="caution">
    <text evidence="9">The sequence shown here is derived from an EMBL/GenBank/DDBJ whole genome shotgun (WGS) entry which is preliminary data.</text>
</comment>
<dbReference type="EMBL" id="JANJZL010000007">
    <property type="protein sequence ID" value="MCR2044667.1"/>
    <property type="molecule type" value="Genomic_DNA"/>
</dbReference>
<dbReference type="InterPro" id="IPR051804">
    <property type="entry name" value="Carb_Metab_Reg_Kinase/Isom"/>
</dbReference>
<evidence type="ECO:0000256" key="6">
    <source>
        <dbReference type="PIRSR" id="PIRSR036894-2"/>
    </source>
</evidence>
<feature type="domain" description="Phosphomannose isomerase type I catalytic" evidence="7">
    <location>
        <begin position="8"/>
        <end position="105"/>
    </location>
</feature>
<name>A0A9X2MK66_9FIRM</name>
<comment type="cofactor">
    <cofactor evidence="5">
        <name>Zn(2+)</name>
        <dbReference type="ChEBI" id="CHEBI:29105"/>
    </cofactor>
    <text evidence="5">Binds 1 zinc ion per subunit.</text>
</comment>
<evidence type="ECO:0000256" key="2">
    <source>
        <dbReference type="ARBA" id="ARBA00022833"/>
    </source>
</evidence>